<keyword evidence="2" id="KW-1185">Reference proteome</keyword>
<proteinExistence type="predicted"/>
<comment type="caution">
    <text evidence="1">The sequence shown here is derived from an EMBL/GenBank/DDBJ whole genome shotgun (WGS) entry which is preliminary data.</text>
</comment>
<organism evidence="1 2">
    <name type="scientific">Coniosporium uncinatum</name>
    <dbReference type="NCBI Taxonomy" id="93489"/>
    <lineage>
        <taxon>Eukaryota</taxon>
        <taxon>Fungi</taxon>
        <taxon>Dikarya</taxon>
        <taxon>Ascomycota</taxon>
        <taxon>Pezizomycotina</taxon>
        <taxon>Dothideomycetes</taxon>
        <taxon>Dothideomycetes incertae sedis</taxon>
        <taxon>Coniosporium</taxon>
    </lineage>
</organism>
<sequence length="208" mass="23165">MAQKKSATVGVKVSEAPFSRLEASFANVAVRKRRNSLKMNDVSRHSQIPGEIVNELEFDYNLGSNHYPLGCLRSLQDVFSAVQHEEHLSRPENFSNATAVECFKVQRNTSEWLVLDEASLDRKLDATVKGPVAGASYTRGLLVLFVPLTPTESTSFGSRISMPQGSVEKLFSVLDLHPLFILNMLGRPDYWAPQMYSLWEEDGSLSAT</sequence>
<reference evidence="1" key="1">
    <citation type="submission" date="2024-09" db="EMBL/GenBank/DDBJ databases">
        <title>Black Yeasts Isolated from many extreme environments.</title>
        <authorList>
            <person name="Coleine C."/>
            <person name="Stajich J.E."/>
            <person name="Selbmann L."/>
        </authorList>
    </citation>
    <scope>NUCLEOTIDE SEQUENCE</scope>
    <source>
        <strain evidence="1">CCFEE 5737</strain>
    </source>
</reference>
<gene>
    <name evidence="1" type="ORF">LTS18_007563</name>
</gene>
<accession>A0ACC3D2E4</accession>
<dbReference type="EMBL" id="JAWDJW010008246">
    <property type="protein sequence ID" value="KAK3060846.1"/>
    <property type="molecule type" value="Genomic_DNA"/>
</dbReference>
<name>A0ACC3D2E4_9PEZI</name>
<dbReference type="Proteomes" id="UP001186974">
    <property type="component" value="Unassembled WGS sequence"/>
</dbReference>
<feature type="non-terminal residue" evidence="1">
    <location>
        <position position="208"/>
    </location>
</feature>
<evidence type="ECO:0000313" key="2">
    <source>
        <dbReference type="Proteomes" id="UP001186974"/>
    </source>
</evidence>
<protein>
    <submittedName>
        <fullName evidence="1">Uncharacterized protein</fullName>
    </submittedName>
</protein>
<evidence type="ECO:0000313" key="1">
    <source>
        <dbReference type="EMBL" id="KAK3060846.1"/>
    </source>
</evidence>